<evidence type="ECO:0000256" key="3">
    <source>
        <dbReference type="ARBA" id="ARBA00022833"/>
    </source>
</evidence>
<dbReference type="Pfam" id="PF00628">
    <property type="entry name" value="PHD"/>
    <property type="match status" value="1"/>
</dbReference>
<dbReference type="Proteomes" id="UP001249851">
    <property type="component" value="Unassembled WGS sequence"/>
</dbReference>
<dbReference type="Pfam" id="PF14529">
    <property type="entry name" value="Exo_endo_phos_2"/>
    <property type="match status" value="1"/>
</dbReference>
<keyword evidence="1" id="KW-0479">Metal-binding</keyword>
<dbReference type="InterPro" id="IPR019787">
    <property type="entry name" value="Znf_PHD-finger"/>
</dbReference>
<reference evidence="7" key="2">
    <citation type="journal article" date="2023" name="Science">
        <title>Genomic signatures of disease resistance in endangered staghorn corals.</title>
        <authorList>
            <person name="Vollmer S.V."/>
            <person name="Selwyn J.D."/>
            <person name="Despard B.A."/>
            <person name="Roesel C.L."/>
        </authorList>
    </citation>
    <scope>NUCLEOTIDE SEQUENCE</scope>
    <source>
        <strain evidence="7">K2</strain>
    </source>
</reference>
<dbReference type="SUPFAM" id="SSF57903">
    <property type="entry name" value="FYVE/PHD zinc finger"/>
    <property type="match status" value="1"/>
</dbReference>
<organism evidence="7 8">
    <name type="scientific">Acropora cervicornis</name>
    <name type="common">Staghorn coral</name>
    <dbReference type="NCBI Taxonomy" id="6130"/>
    <lineage>
        <taxon>Eukaryota</taxon>
        <taxon>Metazoa</taxon>
        <taxon>Cnidaria</taxon>
        <taxon>Anthozoa</taxon>
        <taxon>Hexacorallia</taxon>
        <taxon>Scleractinia</taxon>
        <taxon>Astrocoeniina</taxon>
        <taxon>Acroporidae</taxon>
        <taxon>Acropora</taxon>
    </lineage>
</organism>
<dbReference type="Gene3D" id="3.60.10.10">
    <property type="entry name" value="Endonuclease/exonuclease/phosphatase"/>
    <property type="match status" value="1"/>
</dbReference>
<dbReference type="InterPro" id="IPR036691">
    <property type="entry name" value="Endo/exonu/phosph_ase_sf"/>
</dbReference>
<evidence type="ECO:0000256" key="4">
    <source>
        <dbReference type="PROSITE-ProRule" id="PRU00146"/>
    </source>
</evidence>
<keyword evidence="8" id="KW-1185">Reference proteome</keyword>
<feature type="compositionally biased region" description="Polar residues" evidence="5">
    <location>
        <begin position="170"/>
        <end position="188"/>
    </location>
</feature>
<dbReference type="InterPro" id="IPR013083">
    <property type="entry name" value="Znf_RING/FYVE/PHD"/>
</dbReference>
<evidence type="ECO:0000313" key="7">
    <source>
        <dbReference type="EMBL" id="KAK2556566.1"/>
    </source>
</evidence>
<protein>
    <recommendedName>
        <fullName evidence="6">PHD-type domain-containing protein</fullName>
    </recommendedName>
</protein>
<evidence type="ECO:0000256" key="2">
    <source>
        <dbReference type="ARBA" id="ARBA00022771"/>
    </source>
</evidence>
<keyword evidence="2 4" id="KW-0863">Zinc-finger</keyword>
<dbReference type="PANTHER" id="PTHR33395:SF22">
    <property type="entry name" value="REVERSE TRANSCRIPTASE DOMAIN-CONTAINING PROTEIN"/>
    <property type="match status" value="1"/>
</dbReference>
<dbReference type="GO" id="GO:0031012">
    <property type="term" value="C:extracellular matrix"/>
    <property type="evidence" value="ECO:0007669"/>
    <property type="project" value="TreeGrafter"/>
</dbReference>
<feature type="compositionally biased region" description="Low complexity" evidence="5">
    <location>
        <begin position="42"/>
        <end position="55"/>
    </location>
</feature>
<dbReference type="PROSITE" id="PS50016">
    <property type="entry name" value="ZF_PHD_2"/>
    <property type="match status" value="1"/>
</dbReference>
<dbReference type="Gene3D" id="3.30.40.10">
    <property type="entry name" value="Zinc/RING finger domain, C3HC4 (zinc finger)"/>
    <property type="match status" value="1"/>
</dbReference>
<feature type="region of interest" description="Disordered" evidence="5">
    <location>
        <begin position="35"/>
        <end position="69"/>
    </location>
</feature>
<evidence type="ECO:0000256" key="1">
    <source>
        <dbReference type="ARBA" id="ARBA00022723"/>
    </source>
</evidence>
<evidence type="ECO:0000256" key="5">
    <source>
        <dbReference type="SAM" id="MobiDB-lite"/>
    </source>
</evidence>
<evidence type="ECO:0000259" key="6">
    <source>
        <dbReference type="PROSITE" id="PS50016"/>
    </source>
</evidence>
<feature type="region of interest" description="Disordered" evidence="5">
    <location>
        <begin position="170"/>
        <end position="191"/>
    </location>
</feature>
<evidence type="ECO:0000313" key="8">
    <source>
        <dbReference type="Proteomes" id="UP001249851"/>
    </source>
</evidence>
<dbReference type="InterPro" id="IPR011011">
    <property type="entry name" value="Znf_FYVE_PHD"/>
</dbReference>
<dbReference type="GO" id="GO:0003824">
    <property type="term" value="F:catalytic activity"/>
    <property type="evidence" value="ECO:0007669"/>
    <property type="project" value="InterPro"/>
</dbReference>
<keyword evidence="3" id="KW-0862">Zinc</keyword>
<dbReference type="InterPro" id="IPR005135">
    <property type="entry name" value="Endo/exonuclease/phosphatase"/>
</dbReference>
<feature type="domain" description="PHD-type" evidence="6">
    <location>
        <begin position="81"/>
        <end position="143"/>
    </location>
</feature>
<comment type="caution">
    <text evidence="7">The sequence shown here is derived from an EMBL/GenBank/DDBJ whole genome shotgun (WGS) entry which is preliminary data.</text>
</comment>
<dbReference type="AlphaFoldDB" id="A0AAD9Q8Y8"/>
<sequence>MSRAEWMNGICLIWSRGRLISPSLPVGDDGYLNLSSQKRPTGRNLGGNRLVRRSGTTSRGAPTPRSGFRAQDDNIVVGESERQCLCRVLVTQMGEPVKSNQRGIQCDSCDVWIHTRCLGMNNDEYQLLANSSCSWICPDCHLPNFAPKLLDLSSNTLNLSNSYDILSDSVADTSNNPSRSNPATSSSKRNTKPKLKGMIINCNGLKSSKHSAEFQALLEIHDPDIVLGTESKFNTDIPSYSIFPSSYSVLRKDRNAFGGGVFHAIKSDLACIEESNFNVDDCEVLWSSLRIANRKTLYISSFYRPPNSPPEILDHLSDSLSNEFTSVPNHPNIIMGDIDWSQEIPSTTNPATASQLKKFMHILDDYSLSQHVKVPTRPVSGKTLDLLLSTYPNSVSNVSASPGLSDHLAVTFEINLKPYRLTKPPHKVYVYKKADFGGLNDFISKSSSEFFALNPWGNLVEQNWNSFKHAVTSGISKFIPHKSSKPKFNLPWINSKIKREMRKKDRLHKRAVRTKDQDHWKAFKRQRNAVSNLIKDSHNRYLNDVIGDSLTENPKKFWSYVKHNRSENLGIPALRTDQGVFVTDKDKAETFNTYFFSVFTNEQLPLPEISTSPYSSISALQISPE</sequence>
<dbReference type="EMBL" id="JARQWQ010000055">
    <property type="protein sequence ID" value="KAK2556566.1"/>
    <property type="molecule type" value="Genomic_DNA"/>
</dbReference>
<dbReference type="GO" id="GO:0008270">
    <property type="term" value="F:zinc ion binding"/>
    <property type="evidence" value="ECO:0007669"/>
    <property type="project" value="UniProtKB-KW"/>
</dbReference>
<reference evidence="7" key="1">
    <citation type="journal article" date="2023" name="G3 (Bethesda)">
        <title>Whole genome assembly and annotation of the endangered Caribbean coral Acropora cervicornis.</title>
        <authorList>
            <person name="Selwyn J.D."/>
            <person name="Vollmer S.V."/>
        </authorList>
    </citation>
    <scope>NUCLEOTIDE SEQUENCE</scope>
    <source>
        <strain evidence="7">K2</strain>
    </source>
</reference>
<proteinExistence type="predicted"/>
<accession>A0AAD9Q8Y8</accession>
<gene>
    <name evidence="7" type="ORF">P5673_021479</name>
</gene>
<dbReference type="PANTHER" id="PTHR33395">
    <property type="entry name" value="TRANSCRIPTASE, PUTATIVE-RELATED-RELATED"/>
    <property type="match status" value="1"/>
</dbReference>
<dbReference type="SUPFAM" id="SSF56219">
    <property type="entry name" value="DNase I-like"/>
    <property type="match status" value="1"/>
</dbReference>
<name>A0AAD9Q8Y8_ACRCE</name>